<dbReference type="PANTHER" id="PTHR36222">
    <property type="entry name" value="SERINE PROTEASE INHIBITOR RV3364C"/>
    <property type="match status" value="1"/>
</dbReference>
<evidence type="ECO:0000259" key="2">
    <source>
        <dbReference type="SMART" id="SM00960"/>
    </source>
</evidence>
<dbReference type="Gene3D" id="3.30.450.30">
    <property type="entry name" value="Dynein light chain 2a, cytoplasmic"/>
    <property type="match status" value="1"/>
</dbReference>
<feature type="region of interest" description="Disordered" evidence="1">
    <location>
        <begin position="1"/>
        <end position="28"/>
    </location>
</feature>
<organism evidence="3 4">
    <name type="scientific">Allostreptomyces psammosilenae</name>
    <dbReference type="NCBI Taxonomy" id="1892865"/>
    <lineage>
        <taxon>Bacteria</taxon>
        <taxon>Bacillati</taxon>
        <taxon>Actinomycetota</taxon>
        <taxon>Actinomycetes</taxon>
        <taxon>Kitasatosporales</taxon>
        <taxon>Streptomycetaceae</taxon>
        <taxon>Allostreptomyces</taxon>
    </lineage>
</organism>
<proteinExistence type="predicted"/>
<sequence length="175" mass="18102">MSDPAGEPHGGSGTVAAPEAPSPSRPLSRGARNLHWLLDEFTTQVPGVEQVVVVSSDGLLLASAAPEDAVRPSTLGLSPSRRADALATVVSGLVSLADGAARLMNEGELRQTVVTMDYGHLVVMAISDGSCLGVLAAVEADLSIVGYQMAVFVERAGHVLTPQLRSELHRAAATR</sequence>
<comment type="caution">
    <text evidence="3">The sequence shown here is derived from an EMBL/GenBank/DDBJ whole genome shotgun (WGS) entry which is preliminary data.</text>
</comment>
<reference evidence="3 4" key="1">
    <citation type="submission" date="2020-07" db="EMBL/GenBank/DDBJ databases">
        <title>Sequencing the genomes of 1000 actinobacteria strains.</title>
        <authorList>
            <person name="Klenk H.-P."/>
        </authorList>
    </citation>
    <scope>NUCLEOTIDE SEQUENCE [LARGE SCALE GENOMIC DNA]</scope>
    <source>
        <strain evidence="3 4">DSM 42178</strain>
    </source>
</reference>
<dbReference type="PANTHER" id="PTHR36222:SF1">
    <property type="entry name" value="SERINE PROTEASE INHIBITOR RV3364C"/>
    <property type="match status" value="1"/>
</dbReference>
<evidence type="ECO:0000256" key="1">
    <source>
        <dbReference type="SAM" id="MobiDB-lite"/>
    </source>
</evidence>
<keyword evidence="4" id="KW-1185">Reference proteome</keyword>
<dbReference type="SMART" id="SM00960">
    <property type="entry name" value="Robl_LC7"/>
    <property type="match status" value="1"/>
</dbReference>
<gene>
    <name evidence="3" type="ORF">FHU37_003291</name>
</gene>
<dbReference type="EMBL" id="JACBZD010000001">
    <property type="protein sequence ID" value="NYI06348.1"/>
    <property type="molecule type" value="Genomic_DNA"/>
</dbReference>
<dbReference type="Pfam" id="PF03259">
    <property type="entry name" value="Robl_LC7"/>
    <property type="match status" value="1"/>
</dbReference>
<dbReference type="InterPro" id="IPR053141">
    <property type="entry name" value="Mycobact_SerProt_Inhib_Rv3364c"/>
</dbReference>
<feature type="domain" description="Roadblock/LAMTOR2" evidence="2">
    <location>
        <begin position="35"/>
        <end position="136"/>
    </location>
</feature>
<evidence type="ECO:0000313" key="4">
    <source>
        <dbReference type="Proteomes" id="UP000567795"/>
    </source>
</evidence>
<evidence type="ECO:0000313" key="3">
    <source>
        <dbReference type="EMBL" id="NYI06348.1"/>
    </source>
</evidence>
<dbReference type="InterPro" id="IPR004942">
    <property type="entry name" value="Roadblock/LAMTOR2_dom"/>
</dbReference>
<protein>
    <recommendedName>
        <fullName evidence="2">Roadblock/LAMTOR2 domain-containing protein</fullName>
    </recommendedName>
</protein>
<dbReference type="RefSeq" id="WP_179814946.1">
    <property type="nucleotide sequence ID" value="NZ_JACBZD010000001.1"/>
</dbReference>
<dbReference type="AlphaFoldDB" id="A0A853A726"/>
<name>A0A853A726_9ACTN</name>
<accession>A0A853A726</accession>
<dbReference type="SUPFAM" id="SSF103196">
    <property type="entry name" value="Roadblock/LC7 domain"/>
    <property type="match status" value="1"/>
</dbReference>
<dbReference type="Proteomes" id="UP000567795">
    <property type="component" value="Unassembled WGS sequence"/>
</dbReference>